<keyword evidence="2" id="KW-1133">Transmembrane helix</keyword>
<feature type="transmembrane region" description="Helical" evidence="2">
    <location>
        <begin position="20"/>
        <end position="40"/>
    </location>
</feature>
<evidence type="ECO:0000256" key="1">
    <source>
        <dbReference type="SAM" id="MobiDB-lite"/>
    </source>
</evidence>
<feature type="transmembrane region" description="Helical" evidence="2">
    <location>
        <begin position="82"/>
        <end position="103"/>
    </location>
</feature>
<keyword evidence="2" id="KW-0812">Transmembrane</keyword>
<comment type="caution">
    <text evidence="3">The sequence shown here is derived from an EMBL/GenBank/DDBJ whole genome shotgun (WGS) entry which is preliminary data.</text>
</comment>
<evidence type="ECO:0000313" key="4">
    <source>
        <dbReference type="Proteomes" id="UP001189429"/>
    </source>
</evidence>
<organism evidence="3 4">
    <name type="scientific">Prorocentrum cordatum</name>
    <dbReference type="NCBI Taxonomy" id="2364126"/>
    <lineage>
        <taxon>Eukaryota</taxon>
        <taxon>Sar</taxon>
        <taxon>Alveolata</taxon>
        <taxon>Dinophyceae</taxon>
        <taxon>Prorocentrales</taxon>
        <taxon>Prorocentraceae</taxon>
        <taxon>Prorocentrum</taxon>
    </lineage>
</organism>
<evidence type="ECO:0000313" key="3">
    <source>
        <dbReference type="EMBL" id="CAK0903073.1"/>
    </source>
</evidence>
<reference evidence="3" key="1">
    <citation type="submission" date="2023-10" db="EMBL/GenBank/DDBJ databases">
        <authorList>
            <person name="Chen Y."/>
            <person name="Shah S."/>
            <person name="Dougan E. K."/>
            <person name="Thang M."/>
            <person name="Chan C."/>
        </authorList>
    </citation>
    <scope>NUCLEOTIDE SEQUENCE [LARGE SCALE GENOMIC DNA]</scope>
</reference>
<dbReference type="EMBL" id="CAUYUJ010021166">
    <property type="protein sequence ID" value="CAK0903073.1"/>
    <property type="molecule type" value="Genomic_DNA"/>
</dbReference>
<gene>
    <name evidence="3" type="ORF">PCOR1329_LOCUS79484</name>
</gene>
<evidence type="ECO:0008006" key="5">
    <source>
        <dbReference type="Google" id="ProtNLM"/>
    </source>
</evidence>
<feature type="region of interest" description="Disordered" evidence="1">
    <location>
        <begin position="389"/>
        <end position="445"/>
    </location>
</feature>
<evidence type="ECO:0000256" key="2">
    <source>
        <dbReference type="SAM" id="Phobius"/>
    </source>
</evidence>
<accession>A0ABN9XST8</accession>
<name>A0ABN9XST8_9DINO</name>
<feature type="transmembrane region" description="Helical" evidence="2">
    <location>
        <begin position="109"/>
        <end position="131"/>
    </location>
</feature>
<sequence>MGLFPHVATSSVGASEQSAVFVSALLSLAVCAAFVAHTLACKGQFLQFWETFIFGVQVSDPDIRKEMTNKLRAESQDNARRIMFVVIVWCCVNLSFMVIHIVANVPRWMTFWQDVVCILIGFSGVCCQLALRHRQEQATVSAVYLVFMVGQTVFVSAGPAEQVPYIAIAGLCMLSRALFSVACMRVPVVLGLTSIHFLCATAGFARTEACCPDGNSFCQRQNMQLFIVAELVGDVAIIVCSVAWCHNCRLRILNEIQASIAQSDSSASRSLLNIVCDATVELDERLRIVDETPRFASLLQHGTDRSLRGSSMVHLVVEEDRKLFTDRISSASDDCTANVFHTRIRDGISNVLNMEVFHVRASGYLKPDSHLVGVREYADATEHVATLSPTEPALKGCGARGRSTRTPGKRPSSQSWRACPAEAEPRGPPRGAWSLSSSPSSARSLSSVDGETLAVIDILSESWTIVSSTAGFELFWGNAPRSGRACQLLEWVEPGQRESLVVWVQTLCQEMWAEPAATGPARARSLERQVCLRPPSLWHIRPKAAYVASVALALHEDRGREVQQPCTLVRLNFSGIQMVHQSGAWREAVRI</sequence>
<dbReference type="Proteomes" id="UP001189429">
    <property type="component" value="Unassembled WGS sequence"/>
</dbReference>
<protein>
    <recommendedName>
        <fullName evidence="5">PAS domain-containing protein</fullName>
    </recommendedName>
</protein>
<feature type="compositionally biased region" description="Low complexity" evidence="1">
    <location>
        <begin position="434"/>
        <end position="445"/>
    </location>
</feature>
<feature type="transmembrane region" description="Helical" evidence="2">
    <location>
        <begin position="138"/>
        <end position="157"/>
    </location>
</feature>
<proteinExistence type="predicted"/>
<keyword evidence="4" id="KW-1185">Reference proteome</keyword>
<keyword evidence="2" id="KW-0472">Membrane</keyword>